<dbReference type="GeneID" id="20354066"/>
<dbReference type="InterPro" id="IPR012340">
    <property type="entry name" value="NA-bd_OB-fold"/>
</dbReference>
<dbReference type="PANTHER" id="PTHR47165:SF4">
    <property type="entry name" value="OS03G0429900 PROTEIN"/>
    <property type="match status" value="1"/>
</dbReference>
<dbReference type="STRING" id="644352.J3PJC9"/>
<dbReference type="GO" id="GO:0008270">
    <property type="term" value="F:zinc ion binding"/>
    <property type="evidence" value="ECO:0007669"/>
    <property type="project" value="UniProtKB-KW"/>
</dbReference>
<evidence type="ECO:0000313" key="10">
    <source>
        <dbReference type="Proteomes" id="UP000006039"/>
    </source>
</evidence>
<dbReference type="OrthoDB" id="1751331at2759"/>
<dbReference type="PANTHER" id="PTHR47165">
    <property type="entry name" value="OS03G0429900 PROTEIN"/>
    <property type="match status" value="1"/>
</dbReference>
<gene>
    <name evidence="9" type="primary">20354066</name>
    <name evidence="8" type="ORF">GGTG_13608</name>
</gene>
<dbReference type="Proteomes" id="UP000006039">
    <property type="component" value="Unassembled WGS sequence"/>
</dbReference>
<sequence length="230" mass="24845">MLSTQANHIIHDNLLAKGSILKGKNILVLLDLEVIESLGVLEKLGEPASVEARGEPATSTTIGGTGFYGAKPEPEMEPEVKPQIRNQIPSRGMGGEAGSGGGGGGGGGGRSGPASNPNAVVYPIESISPYQHKWAIKARVTSKSDIRTWHKPSEKGKLFSVNLLDETGEIKATGFNNECDKFYELLQENQVYYISSPCRVQMAKKQFTNLPNDYELTEAHVCRPRCHALI</sequence>
<feature type="region of interest" description="Disordered" evidence="6">
    <location>
        <begin position="51"/>
        <end position="117"/>
    </location>
</feature>
<keyword evidence="4" id="KW-0862">Zinc</keyword>
<dbReference type="HOGENOM" id="CLU_1204841_0_0_1"/>
<dbReference type="Gene3D" id="2.40.50.140">
    <property type="entry name" value="Nucleic acid-binding proteins"/>
    <property type="match status" value="1"/>
</dbReference>
<evidence type="ECO:0000256" key="1">
    <source>
        <dbReference type="ARBA" id="ARBA00005690"/>
    </source>
</evidence>
<dbReference type="VEuPathDB" id="FungiDB:GGTG_13608"/>
<dbReference type="SUPFAM" id="SSF50249">
    <property type="entry name" value="Nucleic acid-binding proteins"/>
    <property type="match status" value="2"/>
</dbReference>
<keyword evidence="3" id="KW-0863">Zinc-finger</keyword>
<organism evidence="8">
    <name type="scientific">Gaeumannomyces tritici (strain R3-111a-1)</name>
    <name type="common">Wheat and barley take-all root rot fungus</name>
    <name type="synonym">Gaeumannomyces graminis var. tritici</name>
    <dbReference type="NCBI Taxonomy" id="644352"/>
    <lineage>
        <taxon>Eukaryota</taxon>
        <taxon>Fungi</taxon>
        <taxon>Dikarya</taxon>
        <taxon>Ascomycota</taxon>
        <taxon>Pezizomycotina</taxon>
        <taxon>Sordariomycetes</taxon>
        <taxon>Sordariomycetidae</taxon>
        <taxon>Magnaporthales</taxon>
        <taxon>Magnaporthaceae</taxon>
        <taxon>Gaeumannomyces</taxon>
    </lineage>
</organism>
<feature type="compositionally biased region" description="Basic and acidic residues" evidence="6">
    <location>
        <begin position="72"/>
        <end position="82"/>
    </location>
</feature>
<accession>J3PJC9</accession>
<name>J3PJC9_GAET3</name>
<reference evidence="10" key="1">
    <citation type="submission" date="2010-07" db="EMBL/GenBank/DDBJ databases">
        <title>The genome sequence of Gaeumannomyces graminis var. tritici strain R3-111a-1.</title>
        <authorList>
            <consortium name="The Broad Institute Genome Sequencing Platform"/>
            <person name="Ma L.-J."/>
            <person name="Dead R."/>
            <person name="Young S."/>
            <person name="Zeng Q."/>
            <person name="Koehrsen M."/>
            <person name="Alvarado L."/>
            <person name="Berlin A."/>
            <person name="Chapman S.B."/>
            <person name="Chen Z."/>
            <person name="Freedman E."/>
            <person name="Gellesch M."/>
            <person name="Goldberg J."/>
            <person name="Griggs A."/>
            <person name="Gujja S."/>
            <person name="Heilman E.R."/>
            <person name="Heiman D."/>
            <person name="Hepburn T."/>
            <person name="Howarth C."/>
            <person name="Jen D."/>
            <person name="Larson L."/>
            <person name="Mehta T."/>
            <person name="Neiman D."/>
            <person name="Pearson M."/>
            <person name="Roberts A."/>
            <person name="Saif S."/>
            <person name="Shea T."/>
            <person name="Shenoy N."/>
            <person name="Sisk P."/>
            <person name="Stolte C."/>
            <person name="Sykes S."/>
            <person name="Walk T."/>
            <person name="White J."/>
            <person name="Yandava C."/>
            <person name="Haas B."/>
            <person name="Nusbaum C."/>
            <person name="Birren B."/>
        </authorList>
    </citation>
    <scope>NUCLEOTIDE SEQUENCE [LARGE SCALE GENOMIC DNA]</scope>
    <source>
        <strain evidence="10">R3-111a-1</strain>
    </source>
</reference>
<evidence type="ECO:0000256" key="2">
    <source>
        <dbReference type="ARBA" id="ARBA00022723"/>
    </source>
</evidence>
<feature type="domain" description="OB" evidence="7">
    <location>
        <begin position="135"/>
        <end position="208"/>
    </location>
</feature>
<proteinExistence type="inferred from homology"/>
<protein>
    <recommendedName>
        <fullName evidence="7">OB domain-containing protein</fullName>
    </recommendedName>
</protein>
<dbReference type="FunFam" id="2.40.50.140:FF:000041">
    <property type="entry name" value="Replication protein A subunit"/>
    <property type="match status" value="1"/>
</dbReference>
<evidence type="ECO:0000256" key="6">
    <source>
        <dbReference type="SAM" id="MobiDB-lite"/>
    </source>
</evidence>
<reference evidence="8" key="2">
    <citation type="submission" date="2010-07" db="EMBL/GenBank/DDBJ databases">
        <authorList>
            <consortium name="The Broad Institute Genome Sequencing Platform"/>
            <consortium name="Broad Institute Genome Sequencing Center for Infectious Disease"/>
            <person name="Ma L.-J."/>
            <person name="Dead R."/>
            <person name="Young S."/>
            <person name="Zeng Q."/>
            <person name="Koehrsen M."/>
            <person name="Alvarado L."/>
            <person name="Berlin A."/>
            <person name="Chapman S.B."/>
            <person name="Chen Z."/>
            <person name="Freedman E."/>
            <person name="Gellesch M."/>
            <person name="Goldberg J."/>
            <person name="Griggs A."/>
            <person name="Gujja S."/>
            <person name="Heilman E.R."/>
            <person name="Heiman D."/>
            <person name="Hepburn T."/>
            <person name="Howarth C."/>
            <person name="Jen D."/>
            <person name="Larson L."/>
            <person name="Mehta T."/>
            <person name="Neiman D."/>
            <person name="Pearson M."/>
            <person name="Roberts A."/>
            <person name="Saif S."/>
            <person name="Shea T."/>
            <person name="Shenoy N."/>
            <person name="Sisk P."/>
            <person name="Stolte C."/>
            <person name="Sykes S."/>
            <person name="Walk T."/>
            <person name="White J."/>
            <person name="Yandava C."/>
            <person name="Haas B."/>
            <person name="Nusbaum C."/>
            <person name="Birren B."/>
        </authorList>
    </citation>
    <scope>NUCLEOTIDE SEQUENCE</scope>
    <source>
        <strain evidence="8">R3-111a-1</strain>
    </source>
</reference>
<reference evidence="9" key="4">
    <citation type="journal article" date="2015" name="G3 (Bethesda)">
        <title>Genome sequences of three phytopathogenic species of the Magnaporthaceae family of fungi.</title>
        <authorList>
            <person name="Okagaki L.H."/>
            <person name="Nunes C.C."/>
            <person name="Sailsbery J."/>
            <person name="Clay B."/>
            <person name="Brown D."/>
            <person name="John T."/>
            <person name="Oh Y."/>
            <person name="Young N."/>
            <person name="Fitzgerald M."/>
            <person name="Haas B.J."/>
            <person name="Zeng Q."/>
            <person name="Young S."/>
            <person name="Adiconis X."/>
            <person name="Fan L."/>
            <person name="Levin J.Z."/>
            <person name="Mitchell T.K."/>
            <person name="Okubara P.A."/>
            <person name="Farman M.L."/>
            <person name="Kohn L.M."/>
            <person name="Birren B."/>
            <person name="Ma L.-J."/>
            <person name="Dean R.A."/>
        </authorList>
    </citation>
    <scope>NUCLEOTIDE SEQUENCE</scope>
    <source>
        <strain evidence="9">R3-111a-1</strain>
    </source>
</reference>
<keyword evidence="5" id="KW-0238">DNA-binding</keyword>
<evidence type="ECO:0000256" key="5">
    <source>
        <dbReference type="ARBA" id="ARBA00023125"/>
    </source>
</evidence>
<comment type="similarity">
    <text evidence="1">Belongs to the replication factor A protein 1 family.</text>
</comment>
<feature type="compositionally biased region" description="Gly residues" evidence="6">
    <location>
        <begin position="92"/>
        <end position="111"/>
    </location>
</feature>
<dbReference type="RefSeq" id="XP_009229789.1">
    <property type="nucleotide sequence ID" value="XM_009231525.1"/>
</dbReference>
<evidence type="ECO:0000313" key="8">
    <source>
        <dbReference type="EMBL" id="EJT68830.1"/>
    </source>
</evidence>
<reference evidence="9" key="5">
    <citation type="submission" date="2018-04" db="UniProtKB">
        <authorList>
            <consortium name="EnsemblFungi"/>
        </authorList>
    </citation>
    <scope>IDENTIFICATION</scope>
    <source>
        <strain evidence="9">R3-111a-1</strain>
    </source>
</reference>
<dbReference type="InterPro" id="IPR004365">
    <property type="entry name" value="NA-bd_OB_tRNA"/>
</dbReference>
<evidence type="ECO:0000259" key="7">
    <source>
        <dbReference type="Pfam" id="PF01336"/>
    </source>
</evidence>
<dbReference type="EMBL" id="GL385414">
    <property type="protein sequence ID" value="EJT68830.1"/>
    <property type="molecule type" value="Genomic_DNA"/>
</dbReference>
<dbReference type="Pfam" id="PF01336">
    <property type="entry name" value="tRNA_anti-codon"/>
    <property type="match status" value="1"/>
</dbReference>
<reference evidence="8" key="3">
    <citation type="submission" date="2010-09" db="EMBL/GenBank/DDBJ databases">
        <title>Annotation of Gaeumannomyces graminis var. tritici R3-111a-1.</title>
        <authorList>
            <consortium name="The Broad Institute Genome Sequencing Platform"/>
            <person name="Ma L.-J."/>
            <person name="Dead R."/>
            <person name="Young S.K."/>
            <person name="Zeng Q."/>
            <person name="Gargeya S."/>
            <person name="Fitzgerald M."/>
            <person name="Haas B."/>
            <person name="Abouelleil A."/>
            <person name="Alvarado L."/>
            <person name="Arachchi H.M."/>
            <person name="Berlin A."/>
            <person name="Brown A."/>
            <person name="Chapman S.B."/>
            <person name="Chen Z."/>
            <person name="Dunbar C."/>
            <person name="Freedman E."/>
            <person name="Gearin G."/>
            <person name="Gellesch M."/>
            <person name="Goldberg J."/>
            <person name="Griggs A."/>
            <person name="Gujja S."/>
            <person name="Heiman D."/>
            <person name="Howarth C."/>
            <person name="Larson L."/>
            <person name="Lui A."/>
            <person name="MacDonald P.J.P."/>
            <person name="Mehta T."/>
            <person name="Montmayeur A."/>
            <person name="Murphy C."/>
            <person name="Neiman D."/>
            <person name="Pearson M."/>
            <person name="Priest M."/>
            <person name="Roberts A."/>
            <person name="Saif S."/>
            <person name="Shea T."/>
            <person name="Shenoy N."/>
            <person name="Sisk P."/>
            <person name="Stolte C."/>
            <person name="Sykes S."/>
            <person name="Yandava C."/>
            <person name="Wortman J."/>
            <person name="Nusbaum C."/>
            <person name="Birren B."/>
        </authorList>
    </citation>
    <scope>NUCLEOTIDE SEQUENCE</scope>
    <source>
        <strain evidence="8">R3-111a-1</strain>
    </source>
</reference>
<dbReference type="AlphaFoldDB" id="J3PJC9"/>
<keyword evidence="2" id="KW-0479">Metal-binding</keyword>
<evidence type="ECO:0000256" key="3">
    <source>
        <dbReference type="ARBA" id="ARBA00022771"/>
    </source>
</evidence>
<dbReference type="CDD" id="cd04474">
    <property type="entry name" value="RPA1_DBD_A"/>
    <property type="match status" value="1"/>
</dbReference>
<dbReference type="eggNOG" id="KOG0851">
    <property type="taxonomic scope" value="Eukaryota"/>
</dbReference>
<dbReference type="GO" id="GO:0003677">
    <property type="term" value="F:DNA binding"/>
    <property type="evidence" value="ECO:0007669"/>
    <property type="project" value="UniProtKB-KW"/>
</dbReference>
<evidence type="ECO:0000313" key="9">
    <source>
        <dbReference type="EnsemblFungi" id="EJT68830"/>
    </source>
</evidence>
<dbReference type="EnsemblFungi" id="EJT68830">
    <property type="protein sequence ID" value="EJT68830"/>
    <property type="gene ID" value="GGTG_13608"/>
</dbReference>
<keyword evidence="10" id="KW-1185">Reference proteome</keyword>
<evidence type="ECO:0000256" key="4">
    <source>
        <dbReference type="ARBA" id="ARBA00022833"/>
    </source>
</evidence>